<dbReference type="SUPFAM" id="SSF117856">
    <property type="entry name" value="AF0104/ALDC/Ptd012-like"/>
    <property type="match status" value="1"/>
</dbReference>
<dbReference type="InterPro" id="IPR039605">
    <property type="entry name" value="AHL"/>
</dbReference>
<dbReference type="PANTHER" id="PTHR31500">
    <property type="entry name" value="AT-HOOK MOTIF NUCLEAR-LOCALIZED PROTEIN 9"/>
    <property type="match status" value="1"/>
</dbReference>
<feature type="domain" description="PPC" evidence="6">
    <location>
        <begin position="1"/>
        <end position="127"/>
    </location>
</feature>
<dbReference type="PANTHER" id="PTHR31500:SF9">
    <property type="entry name" value="AT-HOOK MOTIF NUCLEAR-LOCALIZED PROTEIN 9"/>
    <property type="match status" value="1"/>
</dbReference>
<evidence type="ECO:0000256" key="4">
    <source>
        <dbReference type="RuleBase" id="RU367031"/>
    </source>
</evidence>
<dbReference type="GO" id="GO:0003680">
    <property type="term" value="F:minor groove of adenine-thymine-rich DNA binding"/>
    <property type="evidence" value="ECO:0007669"/>
    <property type="project" value="UniProtKB-UniRule"/>
</dbReference>
<comment type="domain">
    <text evidence="4">The PPC domain mediates interactions between AHL proteins.</text>
</comment>
<dbReference type="InterPro" id="IPR005175">
    <property type="entry name" value="PPC_dom"/>
</dbReference>
<comment type="function">
    <text evidence="4">Transcription factor that specifically binds AT-rich DNA sequences related to the nuclear matrix attachment regions (MARs).</text>
</comment>
<evidence type="ECO:0000256" key="1">
    <source>
        <dbReference type="ARBA" id="ARBA00023015"/>
    </source>
</evidence>
<dbReference type="PROSITE" id="PS51742">
    <property type="entry name" value="PPC"/>
    <property type="match status" value="1"/>
</dbReference>
<reference evidence="7" key="1">
    <citation type="journal article" date="2013" name="J. Plant Res.">
        <title>Effect of fungi and light on seed germination of three Opuntia species from semiarid lands of central Mexico.</title>
        <authorList>
            <person name="Delgado-Sanchez P."/>
            <person name="Jimenez-Bremont J.F."/>
            <person name="Guerrero-Gonzalez Mde L."/>
            <person name="Flores J."/>
        </authorList>
    </citation>
    <scope>NUCLEOTIDE SEQUENCE</scope>
    <source>
        <tissue evidence="7">Cladode</tissue>
    </source>
</reference>
<feature type="compositionally biased region" description="Acidic residues" evidence="5">
    <location>
        <begin position="179"/>
        <end position="192"/>
    </location>
</feature>
<feature type="region of interest" description="Disordered" evidence="5">
    <location>
        <begin position="106"/>
        <end position="128"/>
    </location>
</feature>
<keyword evidence="3 4" id="KW-0804">Transcription</keyword>
<evidence type="ECO:0000256" key="2">
    <source>
        <dbReference type="ARBA" id="ARBA00023125"/>
    </source>
</evidence>
<proteinExistence type="predicted"/>
<feature type="region of interest" description="Disordered" evidence="5">
    <location>
        <begin position="155"/>
        <end position="201"/>
    </location>
</feature>
<dbReference type="AlphaFoldDB" id="A0A7C8YHB3"/>
<evidence type="ECO:0000313" key="7">
    <source>
        <dbReference type="EMBL" id="MBA4617950.1"/>
    </source>
</evidence>
<organism evidence="7">
    <name type="scientific">Opuntia streptacantha</name>
    <name type="common">Prickly pear cactus</name>
    <name type="synonym">Opuntia cardona</name>
    <dbReference type="NCBI Taxonomy" id="393608"/>
    <lineage>
        <taxon>Eukaryota</taxon>
        <taxon>Viridiplantae</taxon>
        <taxon>Streptophyta</taxon>
        <taxon>Embryophyta</taxon>
        <taxon>Tracheophyta</taxon>
        <taxon>Spermatophyta</taxon>
        <taxon>Magnoliopsida</taxon>
        <taxon>eudicotyledons</taxon>
        <taxon>Gunneridae</taxon>
        <taxon>Pentapetalae</taxon>
        <taxon>Caryophyllales</taxon>
        <taxon>Cactineae</taxon>
        <taxon>Cactaceae</taxon>
        <taxon>Opuntioideae</taxon>
        <taxon>Opuntia</taxon>
    </lineage>
</organism>
<evidence type="ECO:0000259" key="6">
    <source>
        <dbReference type="PROSITE" id="PS51742"/>
    </source>
</evidence>
<evidence type="ECO:0000256" key="5">
    <source>
        <dbReference type="SAM" id="MobiDB-lite"/>
    </source>
</evidence>
<dbReference type="EMBL" id="GISG01018384">
    <property type="protein sequence ID" value="MBA4617950.1"/>
    <property type="molecule type" value="Transcribed_RNA"/>
</dbReference>
<protein>
    <recommendedName>
        <fullName evidence="4">AT-hook motif nuclear-localized protein</fullName>
    </recommendedName>
</protein>
<comment type="subcellular location">
    <subcellularLocation>
        <location evidence="4">Nucleus</location>
    </subcellularLocation>
</comment>
<evidence type="ECO:0000256" key="3">
    <source>
        <dbReference type="ARBA" id="ARBA00023163"/>
    </source>
</evidence>
<keyword evidence="1 4" id="KW-0805">Transcription regulation</keyword>
<keyword evidence="4" id="KW-0539">Nucleus</keyword>
<accession>A0A7C8YHB3</accession>
<dbReference type="GO" id="GO:0005634">
    <property type="term" value="C:nucleus"/>
    <property type="evidence" value="ECO:0007669"/>
    <property type="project" value="UniProtKB-SubCell"/>
</dbReference>
<reference evidence="7" key="2">
    <citation type="submission" date="2020-07" db="EMBL/GenBank/DDBJ databases">
        <authorList>
            <person name="Vera ALvarez R."/>
            <person name="Arias-Moreno D.M."/>
            <person name="Jimenez-Jacinto V."/>
            <person name="Jimenez-Bremont J.F."/>
            <person name="Swaminathan K."/>
            <person name="Moose S.P."/>
            <person name="Guerrero-Gonzalez M.L."/>
            <person name="Marino-Ramirez L."/>
            <person name="Landsman D."/>
            <person name="Rodriguez-Kessler M."/>
            <person name="Delgado-Sanchez P."/>
        </authorList>
    </citation>
    <scope>NUCLEOTIDE SEQUENCE</scope>
    <source>
        <tissue evidence="7">Cladode</tissue>
    </source>
</reference>
<dbReference type="CDD" id="cd11378">
    <property type="entry name" value="DUF296"/>
    <property type="match status" value="1"/>
</dbReference>
<name>A0A7C8YHB3_OPUST</name>
<keyword evidence="2 4" id="KW-0238">DNA-binding</keyword>
<dbReference type="Gene3D" id="3.30.1330.80">
    <property type="entry name" value="Hypothetical protein, similar to alpha- acetolactate decarboxylase, domain 2"/>
    <property type="match status" value="1"/>
</dbReference>
<dbReference type="Pfam" id="PF03479">
    <property type="entry name" value="PCC"/>
    <property type="match status" value="1"/>
</dbReference>
<sequence length="201" mass="20610">MAGEDIAARIMSFSQGEPGAICVFSACGLISKATLRRPNSSGGTVTYEGRYEILSLSGSLMPADNGGSRAGGIVVSLADPDGRVLGGGMAGLLVAETPVQVVLGSFLPGNHKERPPKRQRTEPVTPPVPAIPVSEGGYMGQDLTFVSLPPSVHTGDLPSLVTNEGLADQEADNNVSTEGESDDDSDDDDDGDSPSNLEIAG</sequence>